<organism evidence="2 3">
    <name type="scientific">Malus domestica</name>
    <name type="common">Apple</name>
    <name type="synonym">Pyrus malus</name>
    <dbReference type="NCBI Taxonomy" id="3750"/>
    <lineage>
        <taxon>Eukaryota</taxon>
        <taxon>Viridiplantae</taxon>
        <taxon>Streptophyta</taxon>
        <taxon>Embryophyta</taxon>
        <taxon>Tracheophyta</taxon>
        <taxon>Spermatophyta</taxon>
        <taxon>Magnoliopsida</taxon>
        <taxon>eudicotyledons</taxon>
        <taxon>Gunneridae</taxon>
        <taxon>Pentapetalae</taxon>
        <taxon>rosids</taxon>
        <taxon>fabids</taxon>
        <taxon>Rosales</taxon>
        <taxon>Rosaceae</taxon>
        <taxon>Amygdaloideae</taxon>
        <taxon>Maleae</taxon>
        <taxon>Malus</taxon>
    </lineage>
</organism>
<dbReference type="Proteomes" id="UP000290289">
    <property type="component" value="Chromosome 2"/>
</dbReference>
<gene>
    <name evidence="2" type="ORF">DVH24_026244</name>
</gene>
<accession>A0A498KHD4</accession>
<protein>
    <recommendedName>
        <fullName evidence="4">Protein kinase domain-containing protein</fullName>
    </recommendedName>
</protein>
<dbReference type="EMBL" id="RDQH01000328">
    <property type="protein sequence ID" value="RXI07108.1"/>
    <property type="molecule type" value="Genomic_DNA"/>
</dbReference>
<dbReference type="AlphaFoldDB" id="A0A498KHD4"/>
<name>A0A498KHD4_MALDO</name>
<evidence type="ECO:0008006" key="4">
    <source>
        <dbReference type="Google" id="ProtNLM"/>
    </source>
</evidence>
<dbReference type="Gene3D" id="3.30.200.20">
    <property type="entry name" value="Phosphorylase Kinase, domain 1"/>
    <property type="match status" value="1"/>
</dbReference>
<evidence type="ECO:0000313" key="2">
    <source>
        <dbReference type="EMBL" id="RXI07108.1"/>
    </source>
</evidence>
<comment type="caution">
    <text evidence="2">The sequence shown here is derived from an EMBL/GenBank/DDBJ whole genome shotgun (WGS) entry which is preliminary data.</text>
</comment>
<keyword evidence="3" id="KW-1185">Reference proteome</keyword>
<sequence length="120" mass="13746">MVPDLQAEETEETNPVGSPKFCLERQSVLKLRNDHQPLHLEELMLSFDALPQATNNFDTRLLIGESGFGNVYRGTLSDGRNSEDEKRRKRSTFANETSLARWKQRLFVRISQFDGINCTS</sequence>
<evidence type="ECO:0000313" key="3">
    <source>
        <dbReference type="Proteomes" id="UP000290289"/>
    </source>
</evidence>
<feature type="region of interest" description="Disordered" evidence="1">
    <location>
        <begin position="74"/>
        <end position="94"/>
    </location>
</feature>
<proteinExistence type="predicted"/>
<reference evidence="2 3" key="1">
    <citation type="submission" date="2018-10" db="EMBL/GenBank/DDBJ databases">
        <title>A high-quality apple genome assembly.</title>
        <authorList>
            <person name="Hu J."/>
        </authorList>
    </citation>
    <scope>NUCLEOTIDE SEQUENCE [LARGE SCALE GENOMIC DNA]</scope>
    <source>
        <strain evidence="3">cv. HFTH1</strain>
        <tissue evidence="2">Young leaf</tissue>
    </source>
</reference>
<evidence type="ECO:0000256" key="1">
    <source>
        <dbReference type="SAM" id="MobiDB-lite"/>
    </source>
</evidence>